<feature type="region of interest" description="Disordered" evidence="1">
    <location>
        <begin position="85"/>
        <end position="137"/>
    </location>
</feature>
<name>R7TH16_CAPTE</name>
<feature type="compositionally biased region" description="Basic residues" evidence="1">
    <location>
        <begin position="89"/>
        <end position="98"/>
    </location>
</feature>
<protein>
    <recommendedName>
        <fullName evidence="6">Corticotropin-releasing factor domain-containing protein</fullName>
    </recommendedName>
</protein>
<proteinExistence type="predicted"/>
<evidence type="ECO:0000256" key="1">
    <source>
        <dbReference type="SAM" id="MobiDB-lite"/>
    </source>
</evidence>
<dbReference type="HOGENOM" id="CLU_1867049_0_0_1"/>
<dbReference type="AlphaFoldDB" id="R7TH16"/>
<keyword evidence="5" id="KW-1185">Reference proteome</keyword>
<dbReference type="EMBL" id="KB310935">
    <property type="protein sequence ID" value="ELT90400.1"/>
    <property type="molecule type" value="Genomic_DNA"/>
</dbReference>
<feature type="signal peptide" evidence="2">
    <location>
        <begin position="1"/>
        <end position="32"/>
    </location>
</feature>
<dbReference type="EMBL" id="AMQN01014383">
    <property type="status" value="NOT_ANNOTATED_CDS"/>
    <property type="molecule type" value="Genomic_DNA"/>
</dbReference>
<evidence type="ECO:0000313" key="3">
    <source>
        <dbReference type="EMBL" id="ELT90400.1"/>
    </source>
</evidence>
<evidence type="ECO:0000313" key="5">
    <source>
        <dbReference type="Proteomes" id="UP000014760"/>
    </source>
</evidence>
<reference evidence="5" key="1">
    <citation type="submission" date="2012-12" db="EMBL/GenBank/DDBJ databases">
        <authorList>
            <person name="Hellsten U."/>
            <person name="Grimwood J."/>
            <person name="Chapman J.A."/>
            <person name="Shapiro H."/>
            <person name="Aerts A."/>
            <person name="Otillar R.P."/>
            <person name="Terry A.Y."/>
            <person name="Boore J.L."/>
            <person name="Simakov O."/>
            <person name="Marletaz F."/>
            <person name="Cho S.-J."/>
            <person name="Edsinger-Gonzales E."/>
            <person name="Havlak P."/>
            <person name="Kuo D.-H."/>
            <person name="Larsson T."/>
            <person name="Lv J."/>
            <person name="Arendt D."/>
            <person name="Savage R."/>
            <person name="Osoegawa K."/>
            <person name="de Jong P."/>
            <person name="Lindberg D.R."/>
            <person name="Seaver E.C."/>
            <person name="Weisblat D.A."/>
            <person name="Putnam N.H."/>
            <person name="Grigoriev I.V."/>
            <person name="Rokhsar D.S."/>
        </authorList>
    </citation>
    <scope>NUCLEOTIDE SEQUENCE</scope>
    <source>
        <strain evidence="5">I ESC-2004</strain>
    </source>
</reference>
<gene>
    <name evidence="3" type="ORF">CAPTEDRAFT_202277</name>
</gene>
<reference evidence="3 5" key="2">
    <citation type="journal article" date="2013" name="Nature">
        <title>Insights into bilaterian evolution from three spiralian genomes.</title>
        <authorList>
            <person name="Simakov O."/>
            <person name="Marletaz F."/>
            <person name="Cho S.J."/>
            <person name="Edsinger-Gonzales E."/>
            <person name="Havlak P."/>
            <person name="Hellsten U."/>
            <person name="Kuo D.H."/>
            <person name="Larsson T."/>
            <person name="Lv J."/>
            <person name="Arendt D."/>
            <person name="Savage R."/>
            <person name="Osoegawa K."/>
            <person name="de Jong P."/>
            <person name="Grimwood J."/>
            <person name="Chapman J.A."/>
            <person name="Shapiro H."/>
            <person name="Aerts A."/>
            <person name="Otillar R.P."/>
            <person name="Terry A.Y."/>
            <person name="Boore J.L."/>
            <person name="Grigoriev I.V."/>
            <person name="Lindberg D.R."/>
            <person name="Seaver E.C."/>
            <person name="Weisblat D.A."/>
            <person name="Putnam N.H."/>
            <person name="Rokhsar D.S."/>
        </authorList>
    </citation>
    <scope>NUCLEOTIDE SEQUENCE</scope>
    <source>
        <strain evidence="3 5">I ESC-2004</strain>
    </source>
</reference>
<keyword evidence="2" id="KW-0732">Signal</keyword>
<feature type="chain" id="PRO_5008787007" description="Corticotropin-releasing factor domain-containing protein" evidence="2">
    <location>
        <begin position="33"/>
        <end position="137"/>
    </location>
</feature>
<dbReference type="Proteomes" id="UP000014760">
    <property type="component" value="Unassembled WGS sequence"/>
</dbReference>
<reference evidence="4" key="3">
    <citation type="submission" date="2015-06" db="UniProtKB">
        <authorList>
            <consortium name="EnsemblMetazoa"/>
        </authorList>
    </citation>
    <scope>IDENTIFICATION</scope>
</reference>
<evidence type="ECO:0008006" key="6">
    <source>
        <dbReference type="Google" id="ProtNLM"/>
    </source>
</evidence>
<evidence type="ECO:0000313" key="4">
    <source>
        <dbReference type="EnsemblMetazoa" id="CapteP202277"/>
    </source>
</evidence>
<sequence>MCHNATQLTAHSLMHAMLFTVLTIVMVPHLQASDQAEMAAYSNENRGTSSTGEELRGRQNARLLGVLSEYLMHKNTLKIIQTSTAHMQGIRKSKHKSQKGIDAMIESERDEGNRTPSKPLKTKPTDDAASKVFVPST</sequence>
<evidence type="ECO:0000256" key="2">
    <source>
        <dbReference type="SAM" id="SignalP"/>
    </source>
</evidence>
<organism evidence="3">
    <name type="scientific">Capitella teleta</name>
    <name type="common">Polychaete worm</name>
    <dbReference type="NCBI Taxonomy" id="283909"/>
    <lineage>
        <taxon>Eukaryota</taxon>
        <taxon>Metazoa</taxon>
        <taxon>Spiralia</taxon>
        <taxon>Lophotrochozoa</taxon>
        <taxon>Annelida</taxon>
        <taxon>Polychaeta</taxon>
        <taxon>Sedentaria</taxon>
        <taxon>Scolecida</taxon>
        <taxon>Capitellidae</taxon>
        <taxon>Capitella</taxon>
    </lineage>
</organism>
<accession>R7TH16</accession>
<dbReference type="EnsemblMetazoa" id="CapteT202277">
    <property type="protein sequence ID" value="CapteP202277"/>
    <property type="gene ID" value="CapteG202277"/>
</dbReference>